<gene>
    <name evidence="2" type="ORF">GGQ57_004770</name>
</gene>
<proteinExistence type="inferred from homology"/>
<reference evidence="2 3" key="1">
    <citation type="submission" date="2020-08" db="EMBL/GenBank/DDBJ databases">
        <title>Genomic Encyclopedia of Type Strains, Phase IV (KMG-IV): sequencing the most valuable type-strain genomes for metagenomic binning, comparative biology and taxonomic classification.</title>
        <authorList>
            <person name="Goeker M."/>
        </authorList>
    </citation>
    <scope>NUCLEOTIDE SEQUENCE [LARGE SCALE GENOMIC DNA]</scope>
    <source>
        <strain evidence="2 3">DSM 102983</strain>
    </source>
</reference>
<dbReference type="InterPro" id="IPR011042">
    <property type="entry name" value="6-blade_b-propeller_TolB-like"/>
</dbReference>
<organism evidence="2 3">
    <name type="scientific">Parabacteroides faecis</name>
    <dbReference type="NCBI Taxonomy" id="1217282"/>
    <lineage>
        <taxon>Bacteria</taxon>
        <taxon>Pseudomonadati</taxon>
        <taxon>Bacteroidota</taxon>
        <taxon>Bacteroidia</taxon>
        <taxon>Bacteroidales</taxon>
        <taxon>Tannerellaceae</taxon>
        <taxon>Parabacteroides</taxon>
    </lineage>
</organism>
<keyword evidence="3" id="KW-1185">Reference proteome</keyword>
<evidence type="ECO:0008006" key="4">
    <source>
        <dbReference type="Google" id="ProtNLM"/>
    </source>
</evidence>
<dbReference type="SUPFAM" id="SSF82171">
    <property type="entry name" value="DPP6 N-terminal domain-like"/>
    <property type="match status" value="1"/>
</dbReference>
<dbReference type="Pfam" id="PF07676">
    <property type="entry name" value="PD40"/>
    <property type="match status" value="2"/>
</dbReference>
<dbReference type="PANTHER" id="PTHR36842:SF1">
    <property type="entry name" value="PROTEIN TOLB"/>
    <property type="match status" value="1"/>
</dbReference>
<name>A0ABR6KTJ5_9BACT</name>
<dbReference type="RefSeq" id="WP_122354230.1">
    <property type="nucleotide sequence ID" value="NZ_BMPB01000016.1"/>
</dbReference>
<accession>A0ABR6KTJ5</accession>
<evidence type="ECO:0000313" key="2">
    <source>
        <dbReference type="EMBL" id="MBB4624825.1"/>
    </source>
</evidence>
<comment type="similarity">
    <text evidence="1">Belongs to the TolB family.</text>
</comment>
<dbReference type="PANTHER" id="PTHR36842">
    <property type="entry name" value="PROTEIN TOLB HOMOLOG"/>
    <property type="match status" value="1"/>
</dbReference>
<evidence type="ECO:0000256" key="1">
    <source>
        <dbReference type="ARBA" id="ARBA00009820"/>
    </source>
</evidence>
<dbReference type="PROSITE" id="PS51257">
    <property type="entry name" value="PROKAR_LIPOPROTEIN"/>
    <property type="match status" value="1"/>
</dbReference>
<dbReference type="InterPro" id="IPR011659">
    <property type="entry name" value="WD40"/>
</dbReference>
<dbReference type="EMBL" id="JACHOC010000012">
    <property type="protein sequence ID" value="MBB4624825.1"/>
    <property type="molecule type" value="Genomic_DNA"/>
</dbReference>
<dbReference type="Proteomes" id="UP000533637">
    <property type="component" value="Unassembled WGS sequence"/>
</dbReference>
<sequence length="510" mass="58089">MKPQIHIRPVISILLFWSALALSCSERLSEARSSEDCPPIFPDYKEITVPVNIAPLNFRLEPGGKCKVLFSARDYQFTLSVSDYVNIPLTKWRHLLEQAQGDKVTVTIYTPDQDGWIAHRPFHWHISPDPIDSHLVYRLIEPTYANWNEMGIYQRELSSFSEKEIIANDKTGHNCMNCHSFNQGDPDQMVLHMRKINPGTILIKDGSVVKLETKTEYTISNFVYPYWHPSGKDIAFSTNNTQMSFFEANSKLIEVYDLYSDIVLYDTDKNEVYTSPLLSDKEQLENFPVFSPDGKKLYFCSCPRVDSLPQDFDRVKYRLCSIDFDVDRQEFASKVDTLVDLVSEGKGVSLPSISPDGRYILCSVASSGCFLSWDKESDLYLYDTRTKSFKPAKALNTDYSESYTNWSSNSRWIVFSSRRLDGVYNRPFIAHIGENGEIGKPFLLPQKNPDFYQDLFKAYNLPQLVKGAVKVNPHEIAETAKSAVSGQVKFRKDGHVPSVSGKSGNKSEVN</sequence>
<protein>
    <recommendedName>
        <fullName evidence="4">Cytochrome C biosynthesis protein</fullName>
    </recommendedName>
</protein>
<comment type="caution">
    <text evidence="2">The sequence shown here is derived from an EMBL/GenBank/DDBJ whole genome shotgun (WGS) entry which is preliminary data.</text>
</comment>
<dbReference type="Gene3D" id="2.120.10.30">
    <property type="entry name" value="TolB, C-terminal domain"/>
    <property type="match status" value="2"/>
</dbReference>
<evidence type="ECO:0000313" key="3">
    <source>
        <dbReference type="Proteomes" id="UP000533637"/>
    </source>
</evidence>